<dbReference type="Pfam" id="PF17918">
    <property type="entry name" value="TetR_C_15"/>
    <property type="match status" value="1"/>
</dbReference>
<feature type="DNA-binding region" description="H-T-H motif" evidence="4">
    <location>
        <begin position="41"/>
        <end position="60"/>
    </location>
</feature>
<sequence length="207" mass="23131">MVAPDLIPRKQPQQTRSRETMQRVLEEAEALLVEQGVDGFNTNVLADRAKVGVRAIYRYFPNKWAILVELVDRSYAREREWVGHLGGLRPGDDWRSAVDRMIDGFYAGASASASYGVLRAACQVSPQLRAVEARNVTRFETDVADTLLALGMTIASDRRRIIAQIIIEISGRLIDLALKAEDRSDAALLLDELKRMLHDLLAPYLPG</sequence>
<comment type="caution">
    <text evidence="6">The sequence shown here is derived from an EMBL/GenBank/DDBJ whole genome shotgun (WGS) entry which is preliminary data.</text>
</comment>
<keyword evidence="3" id="KW-0804">Transcription</keyword>
<feature type="domain" description="HTH tetR-type" evidence="5">
    <location>
        <begin position="18"/>
        <end position="78"/>
    </location>
</feature>
<gene>
    <name evidence="6" type="ORF">C7451_10579</name>
</gene>
<organism evidence="6 7">
    <name type="scientific">Blastomonas natatoria</name>
    <dbReference type="NCBI Taxonomy" id="34015"/>
    <lineage>
        <taxon>Bacteria</taxon>
        <taxon>Pseudomonadati</taxon>
        <taxon>Pseudomonadota</taxon>
        <taxon>Alphaproteobacteria</taxon>
        <taxon>Sphingomonadales</taxon>
        <taxon>Sphingomonadaceae</taxon>
        <taxon>Blastomonas</taxon>
    </lineage>
</organism>
<keyword evidence="7" id="KW-1185">Reference proteome</keyword>
<dbReference type="PRINTS" id="PR00455">
    <property type="entry name" value="HTHTETR"/>
</dbReference>
<protein>
    <submittedName>
        <fullName evidence="6">TetR family transcriptional regulator</fullName>
    </submittedName>
</protein>
<dbReference type="PANTHER" id="PTHR30055">
    <property type="entry name" value="HTH-TYPE TRANSCRIPTIONAL REGULATOR RUTR"/>
    <property type="match status" value="1"/>
</dbReference>
<proteinExistence type="predicted"/>
<dbReference type="InterPro" id="IPR001647">
    <property type="entry name" value="HTH_TetR"/>
</dbReference>
<dbReference type="GO" id="GO:0000976">
    <property type="term" value="F:transcription cis-regulatory region binding"/>
    <property type="evidence" value="ECO:0007669"/>
    <property type="project" value="TreeGrafter"/>
</dbReference>
<evidence type="ECO:0000313" key="6">
    <source>
        <dbReference type="EMBL" id="PXW76308.1"/>
    </source>
</evidence>
<dbReference type="AlphaFoldDB" id="A0A2V3V6F5"/>
<dbReference type="Proteomes" id="UP000248014">
    <property type="component" value="Unassembled WGS sequence"/>
</dbReference>
<evidence type="ECO:0000259" key="5">
    <source>
        <dbReference type="PROSITE" id="PS50977"/>
    </source>
</evidence>
<evidence type="ECO:0000256" key="2">
    <source>
        <dbReference type="ARBA" id="ARBA00023125"/>
    </source>
</evidence>
<dbReference type="SUPFAM" id="SSF46689">
    <property type="entry name" value="Homeodomain-like"/>
    <property type="match status" value="1"/>
</dbReference>
<dbReference type="InterPro" id="IPR009057">
    <property type="entry name" value="Homeodomain-like_sf"/>
</dbReference>
<dbReference type="Pfam" id="PF00440">
    <property type="entry name" value="TetR_N"/>
    <property type="match status" value="1"/>
</dbReference>
<keyword evidence="1" id="KW-0805">Transcription regulation</keyword>
<name>A0A2V3V6F5_9SPHN</name>
<evidence type="ECO:0000256" key="4">
    <source>
        <dbReference type="PROSITE-ProRule" id="PRU00335"/>
    </source>
</evidence>
<evidence type="ECO:0000313" key="7">
    <source>
        <dbReference type="Proteomes" id="UP000248014"/>
    </source>
</evidence>
<dbReference type="InterPro" id="IPR041669">
    <property type="entry name" value="TetR_C_15"/>
</dbReference>
<dbReference type="PANTHER" id="PTHR30055:SF151">
    <property type="entry name" value="TRANSCRIPTIONAL REGULATORY PROTEIN"/>
    <property type="match status" value="1"/>
</dbReference>
<dbReference type="EMBL" id="QJJM01000005">
    <property type="protein sequence ID" value="PXW76308.1"/>
    <property type="molecule type" value="Genomic_DNA"/>
</dbReference>
<dbReference type="GO" id="GO:0003700">
    <property type="term" value="F:DNA-binding transcription factor activity"/>
    <property type="evidence" value="ECO:0007669"/>
    <property type="project" value="TreeGrafter"/>
</dbReference>
<keyword evidence="2 4" id="KW-0238">DNA-binding</keyword>
<evidence type="ECO:0000256" key="3">
    <source>
        <dbReference type="ARBA" id="ARBA00023163"/>
    </source>
</evidence>
<accession>A0A2V3V6F5</accession>
<dbReference type="OrthoDB" id="9808189at2"/>
<evidence type="ECO:0000256" key="1">
    <source>
        <dbReference type="ARBA" id="ARBA00023015"/>
    </source>
</evidence>
<dbReference type="PROSITE" id="PS50977">
    <property type="entry name" value="HTH_TETR_2"/>
    <property type="match status" value="1"/>
</dbReference>
<reference evidence="6 7" key="1">
    <citation type="submission" date="2018-05" db="EMBL/GenBank/DDBJ databases">
        <title>Genomic Encyclopedia of Type Strains, Phase IV (KMG-IV): sequencing the most valuable type-strain genomes for metagenomic binning, comparative biology and taxonomic classification.</title>
        <authorList>
            <person name="Goeker M."/>
        </authorList>
    </citation>
    <scope>NUCLEOTIDE SEQUENCE [LARGE SCALE GENOMIC DNA]</scope>
    <source>
        <strain evidence="6 7">DSM 3183</strain>
    </source>
</reference>
<dbReference type="Gene3D" id="1.10.357.10">
    <property type="entry name" value="Tetracycline Repressor, domain 2"/>
    <property type="match status" value="1"/>
</dbReference>
<dbReference type="InterPro" id="IPR050109">
    <property type="entry name" value="HTH-type_TetR-like_transc_reg"/>
</dbReference>